<comment type="caution">
    <text evidence="1">The sequence shown here is derived from an EMBL/GenBank/DDBJ whole genome shotgun (WGS) entry which is preliminary data.</text>
</comment>
<reference evidence="1 2" key="1">
    <citation type="submission" date="2022-12" db="EMBL/GenBank/DDBJ databases">
        <title>Chromosome-level genome of Tegillarca granosa.</title>
        <authorList>
            <person name="Kim J."/>
        </authorList>
    </citation>
    <scope>NUCLEOTIDE SEQUENCE [LARGE SCALE GENOMIC DNA]</scope>
    <source>
        <strain evidence="1">Teg-2019</strain>
        <tissue evidence="1">Adductor muscle</tissue>
    </source>
</reference>
<evidence type="ECO:0000313" key="2">
    <source>
        <dbReference type="Proteomes" id="UP001217089"/>
    </source>
</evidence>
<evidence type="ECO:0000313" key="1">
    <source>
        <dbReference type="EMBL" id="KAJ8297591.1"/>
    </source>
</evidence>
<gene>
    <name evidence="1" type="ORF">KUTeg_024122</name>
</gene>
<organism evidence="1 2">
    <name type="scientific">Tegillarca granosa</name>
    <name type="common">Malaysian cockle</name>
    <name type="synonym">Anadara granosa</name>
    <dbReference type="NCBI Taxonomy" id="220873"/>
    <lineage>
        <taxon>Eukaryota</taxon>
        <taxon>Metazoa</taxon>
        <taxon>Spiralia</taxon>
        <taxon>Lophotrochozoa</taxon>
        <taxon>Mollusca</taxon>
        <taxon>Bivalvia</taxon>
        <taxon>Autobranchia</taxon>
        <taxon>Pteriomorphia</taxon>
        <taxon>Arcoida</taxon>
        <taxon>Arcoidea</taxon>
        <taxon>Arcidae</taxon>
        <taxon>Tegillarca</taxon>
    </lineage>
</organism>
<dbReference type="EMBL" id="JARBDR010000923">
    <property type="protein sequence ID" value="KAJ8297591.1"/>
    <property type="molecule type" value="Genomic_DNA"/>
</dbReference>
<accession>A0ABQ9DWE8</accession>
<dbReference type="InterPro" id="IPR009044">
    <property type="entry name" value="ssDNA-bd_transcriptional_reg"/>
</dbReference>
<name>A0ABQ9DWE8_TEGGR</name>
<proteinExistence type="predicted"/>
<keyword evidence="2" id="KW-1185">Reference proteome</keyword>
<dbReference type="Proteomes" id="UP001217089">
    <property type="component" value="Unassembled WGS sequence"/>
</dbReference>
<dbReference type="SUPFAM" id="SSF54447">
    <property type="entry name" value="ssDNA-binding transcriptional regulator domain"/>
    <property type="match status" value="1"/>
</dbReference>
<sequence>MQLRISKTRKEVDTRIHLGSNFHVSVKRPFARVDVRRRFLPDDANEIVPTRRGISITFQQWSNTIFSDELDKVTFCEDSNDHQNPLGWLRCPNCNPNDFTAY</sequence>
<protein>
    <submittedName>
        <fullName evidence="1">Uncharacterized protein</fullName>
    </submittedName>
</protein>